<evidence type="ECO:0000256" key="1">
    <source>
        <dbReference type="SAM" id="SignalP"/>
    </source>
</evidence>
<evidence type="ECO:0000313" key="2">
    <source>
        <dbReference type="EMBL" id="GAA5066103.1"/>
    </source>
</evidence>
<evidence type="ECO:0000313" key="3">
    <source>
        <dbReference type="Proteomes" id="UP001499910"/>
    </source>
</evidence>
<protein>
    <submittedName>
        <fullName evidence="2">Uncharacterized protein</fullName>
    </submittedName>
</protein>
<accession>A0ABP9KXV3</accession>
<dbReference type="EMBL" id="BAABHW010000001">
    <property type="protein sequence ID" value="GAA5066103.1"/>
    <property type="molecule type" value="Genomic_DNA"/>
</dbReference>
<dbReference type="Proteomes" id="UP001499910">
    <property type="component" value="Unassembled WGS sequence"/>
</dbReference>
<organism evidence="2 3">
    <name type="scientific">[Roseibacterium] beibuensis</name>
    <dbReference type="NCBI Taxonomy" id="1193142"/>
    <lineage>
        <taxon>Bacteria</taxon>
        <taxon>Pseudomonadati</taxon>
        <taxon>Pseudomonadota</taxon>
        <taxon>Alphaproteobacteria</taxon>
        <taxon>Rhodobacterales</taxon>
        <taxon>Roseobacteraceae</taxon>
        <taxon>Roseicyclus</taxon>
    </lineage>
</organism>
<reference evidence="3" key="1">
    <citation type="journal article" date="2019" name="Int. J. Syst. Evol. Microbiol.">
        <title>The Global Catalogue of Microorganisms (GCM) 10K type strain sequencing project: providing services to taxonomists for standard genome sequencing and annotation.</title>
        <authorList>
            <consortium name="The Broad Institute Genomics Platform"/>
            <consortium name="The Broad Institute Genome Sequencing Center for Infectious Disease"/>
            <person name="Wu L."/>
            <person name="Ma J."/>
        </authorList>
    </citation>
    <scope>NUCLEOTIDE SEQUENCE [LARGE SCALE GENOMIC DNA]</scope>
    <source>
        <strain evidence="3">JCM 18015</strain>
    </source>
</reference>
<feature type="chain" id="PRO_5045313905" evidence="1">
    <location>
        <begin position="21"/>
        <end position="103"/>
    </location>
</feature>
<keyword evidence="3" id="KW-1185">Reference proteome</keyword>
<sequence length="103" mass="10820">MLMRPLFALPILILSAGAAAAHTPVCACYDNGDGTVLCEGGFSDGASASGVRMVVYGDTDTIVLEGAMDENSEFVFDKPGDAFRVLFDAGEGHQIDIPSDEIY</sequence>
<name>A0ABP9KXV3_9RHOB</name>
<proteinExistence type="predicted"/>
<dbReference type="RefSeq" id="WP_259546917.1">
    <property type="nucleotide sequence ID" value="NZ_BAABHW010000001.1"/>
</dbReference>
<keyword evidence="1" id="KW-0732">Signal</keyword>
<comment type="caution">
    <text evidence="2">The sequence shown here is derived from an EMBL/GenBank/DDBJ whole genome shotgun (WGS) entry which is preliminary data.</text>
</comment>
<gene>
    <name evidence="2" type="ORF">GCM10023209_04330</name>
</gene>
<feature type="signal peptide" evidence="1">
    <location>
        <begin position="1"/>
        <end position="20"/>
    </location>
</feature>